<reference evidence="7" key="1">
    <citation type="submission" date="2021-04" db="EMBL/GenBank/DDBJ databases">
        <authorList>
            <person name="Tunstrom K."/>
        </authorList>
    </citation>
    <scope>NUCLEOTIDE SEQUENCE</scope>
</reference>
<dbReference type="GO" id="GO:0015165">
    <property type="term" value="F:pyrimidine nucleotide-sugar transmembrane transporter activity"/>
    <property type="evidence" value="ECO:0007669"/>
    <property type="project" value="InterPro"/>
</dbReference>
<evidence type="ECO:0000256" key="6">
    <source>
        <dbReference type="SAM" id="Phobius"/>
    </source>
</evidence>
<gene>
    <name evidence="7" type="ORF">PAPOLLO_LOCUS104</name>
</gene>
<feature type="transmembrane region" description="Helical" evidence="6">
    <location>
        <begin position="20"/>
        <end position="38"/>
    </location>
</feature>
<evidence type="ECO:0000256" key="5">
    <source>
        <dbReference type="ARBA" id="ARBA00023136"/>
    </source>
</evidence>
<keyword evidence="4 6" id="KW-1133">Transmembrane helix</keyword>
<dbReference type="Proteomes" id="UP000691718">
    <property type="component" value="Unassembled WGS sequence"/>
</dbReference>
<feature type="transmembrane region" description="Helical" evidence="6">
    <location>
        <begin position="130"/>
        <end position="147"/>
    </location>
</feature>
<dbReference type="GO" id="GO:0000139">
    <property type="term" value="C:Golgi membrane"/>
    <property type="evidence" value="ECO:0007669"/>
    <property type="project" value="InterPro"/>
</dbReference>
<comment type="caution">
    <text evidence="7">The sequence shown here is derived from an EMBL/GenBank/DDBJ whole genome shotgun (WGS) entry which is preliminary data.</text>
</comment>
<feature type="transmembrane region" description="Helical" evidence="6">
    <location>
        <begin position="156"/>
        <end position="176"/>
    </location>
</feature>
<dbReference type="PIRSF" id="PIRSF036436">
    <property type="entry name" value="UCP036436"/>
    <property type="match status" value="1"/>
</dbReference>
<dbReference type="PANTHER" id="PTHR13146">
    <property type="match status" value="1"/>
</dbReference>
<keyword evidence="3 6" id="KW-0812">Transmembrane</keyword>
<evidence type="ECO:0000256" key="1">
    <source>
        <dbReference type="ARBA" id="ARBA00004141"/>
    </source>
</evidence>
<proteinExistence type="predicted"/>
<feature type="transmembrane region" description="Helical" evidence="6">
    <location>
        <begin position="274"/>
        <end position="294"/>
    </location>
</feature>
<dbReference type="PANTHER" id="PTHR13146:SF0">
    <property type="entry name" value="SOLUTE CARRIER FAMILY 35 MEMBER F6"/>
    <property type="match status" value="1"/>
</dbReference>
<dbReference type="EMBL" id="CAJQZP010000001">
    <property type="protein sequence ID" value="CAG4929962.1"/>
    <property type="molecule type" value="Genomic_DNA"/>
</dbReference>
<feature type="transmembrane region" description="Helical" evidence="6">
    <location>
        <begin position="229"/>
        <end position="246"/>
    </location>
</feature>
<dbReference type="OrthoDB" id="29773at2759"/>
<dbReference type="Pfam" id="PF04142">
    <property type="entry name" value="Nuc_sug_transp"/>
    <property type="match status" value="1"/>
</dbReference>
<dbReference type="InterPro" id="IPR007271">
    <property type="entry name" value="Nuc_sug_transpt"/>
</dbReference>
<evidence type="ECO:0000256" key="2">
    <source>
        <dbReference type="ARBA" id="ARBA00022597"/>
    </source>
</evidence>
<evidence type="ECO:0000256" key="4">
    <source>
        <dbReference type="ARBA" id="ARBA00022989"/>
    </source>
</evidence>
<sequence>MQTLKITGYKTMAWTGYQKFLAIMMVITGSINTLSTKWADKLESKGSNGEIRAFNHPFLQAATMFLGEIMCLVTFKMVYYKTRNTGGHTLTHGNQNFNPFILMPAAMFDLIGTSIMYIGLTLTYASSFQMFRGSIILFVAVFSMTFLNRQIITREWVGIIGVLLGLIIVGATDAIYQSPGEAKGRNSLITGDMLIIVAQVVSACQMVYEEKYVAGLNIPSMQAVGWEGIFGFSVLSVLLVIFYWVPAPSHFGNNPRGTVEDAIDGLIQVGNNPLLLMAVIGTIISIAFFNFAGISVTKEMSATTRMVLDSIRTFVIWMVSLAVRWQAFHWQHLVGFAILILGMFKYNGALPECWPLRGNNATVPVPQEERGVVNDEADRLEQEA</sequence>
<feature type="transmembrane region" description="Helical" evidence="6">
    <location>
        <begin position="58"/>
        <end position="79"/>
    </location>
</feature>
<comment type="subcellular location">
    <subcellularLocation>
        <location evidence="1">Membrane</location>
        <topology evidence="1">Multi-pass membrane protein</topology>
    </subcellularLocation>
</comment>
<protein>
    <submittedName>
        <fullName evidence="7">(apollo) hypothetical protein</fullName>
    </submittedName>
</protein>
<name>A0A8S3VY86_PARAO</name>
<feature type="transmembrane region" description="Helical" evidence="6">
    <location>
        <begin position="188"/>
        <end position="208"/>
    </location>
</feature>
<keyword evidence="2" id="KW-0813">Transport</keyword>
<dbReference type="InterPro" id="IPR012404">
    <property type="entry name" value="UCP036436"/>
</dbReference>
<keyword evidence="2" id="KW-0762">Sugar transport</keyword>
<organism evidence="7 8">
    <name type="scientific">Parnassius apollo</name>
    <name type="common">Apollo butterfly</name>
    <name type="synonym">Papilio apollo</name>
    <dbReference type="NCBI Taxonomy" id="110799"/>
    <lineage>
        <taxon>Eukaryota</taxon>
        <taxon>Metazoa</taxon>
        <taxon>Ecdysozoa</taxon>
        <taxon>Arthropoda</taxon>
        <taxon>Hexapoda</taxon>
        <taxon>Insecta</taxon>
        <taxon>Pterygota</taxon>
        <taxon>Neoptera</taxon>
        <taxon>Endopterygota</taxon>
        <taxon>Lepidoptera</taxon>
        <taxon>Glossata</taxon>
        <taxon>Ditrysia</taxon>
        <taxon>Papilionoidea</taxon>
        <taxon>Papilionidae</taxon>
        <taxon>Parnassiinae</taxon>
        <taxon>Parnassini</taxon>
        <taxon>Parnassius</taxon>
        <taxon>Parnassius</taxon>
    </lineage>
</organism>
<keyword evidence="5 6" id="KW-0472">Membrane</keyword>
<feature type="transmembrane region" description="Helical" evidence="6">
    <location>
        <begin position="100"/>
        <end position="124"/>
    </location>
</feature>
<evidence type="ECO:0000313" key="7">
    <source>
        <dbReference type="EMBL" id="CAG4929962.1"/>
    </source>
</evidence>
<evidence type="ECO:0000313" key="8">
    <source>
        <dbReference type="Proteomes" id="UP000691718"/>
    </source>
</evidence>
<keyword evidence="8" id="KW-1185">Reference proteome</keyword>
<dbReference type="AlphaFoldDB" id="A0A8S3VY86"/>
<evidence type="ECO:0000256" key="3">
    <source>
        <dbReference type="ARBA" id="ARBA00022692"/>
    </source>
</evidence>
<accession>A0A8S3VY86</accession>